<dbReference type="AlphaFoldDB" id="A0A0J6Y9K2"/>
<keyword evidence="5 6" id="KW-0472">Membrane</keyword>
<feature type="transmembrane region" description="Helical" evidence="6">
    <location>
        <begin position="193"/>
        <end position="213"/>
    </location>
</feature>
<name>A0A0J6Y9K2_COCIT</name>
<evidence type="ECO:0000313" key="7">
    <source>
        <dbReference type="EMBL" id="KMP04415.1"/>
    </source>
</evidence>
<dbReference type="Gene3D" id="1.20.1530.10">
    <property type="entry name" value="Na+/H+ antiporter like domain"/>
    <property type="match status" value="1"/>
</dbReference>
<sequence length="452" mass="47743">MVVPALVYVAVNVIGDGSLAGWATPVATDIAFAVAILAVISTHLPAGLRTFLLTLAVVDDLLGIIVIAIFFTSELHIGILLLALVPIGLFAVLVQRRIRSPWLLLPLAAIAWALVHASGVHATVAGVLLGFTVPVIARNPEAKRGLAEHFEHLVRPISAGIAVPIFAFFAAGVSLGGWSGITGAFRDPITLGIILGLVVGKTVGITGSTWLLARFTRASLDDDLAWTDVIGMAMLAGIGFTVSLLIGELAFGSDPSAHDHMKVGVLFGSVLAALLATVVLRARNRVYRRIEQLETIDANKDGVPDVFEDDQGRDRVPMAVDIVKSPGGEDPTIGKLVVDATRDISELVNKEITLAKQELKVSVTNAGVGIGLFAAAAFLLVLAVIMLSVSVAYFIHWAGLGLHWSFLIVFGFYVLLAALLGFIGVLKVKKVKAPEKAIAQGKEIPRALKGQR</sequence>
<dbReference type="PANTHER" id="PTHR30341:SF0">
    <property type="entry name" value="NA(+)_H(+) ANTIPORTER NHAA"/>
    <property type="match status" value="1"/>
</dbReference>
<feature type="transmembrane region" description="Helical" evidence="6">
    <location>
        <begin position="101"/>
        <end position="117"/>
    </location>
</feature>
<evidence type="ECO:0000256" key="1">
    <source>
        <dbReference type="ARBA" id="ARBA00004429"/>
    </source>
</evidence>
<keyword evidence="3 6" id="KW-0812">Transmembrane</keyword>
<reference evidence="8" key="1">
    <citation type="journal article" date="2010" name="Genome Res.">
        <title>Population genomic sequencing of Coccidioides fungi reveals recent hybridization and transposon control.</title>
        <authorList>
            <person name="Neafsey D.E."/>
            <person name="Barker B.M."/>
            <person name="Sharpton T.J."/>
            <person name="Stajich J.E."/>
            <person name="Park D.J."/>
            <person name="Whiston E."/>
            <person name="Hung C.-Y."/>
            <person name="McMahan C."/>
            <person name="White J."/>
            <person name="Sykes S."/>
            <person name="Heiman D."/>
            <person name="Young S."/>
            <person name="Zeng Q."/>
            <person name="Abouelleil A."/>
            <person name="Aftuck L."/>
            <person name="Bessette D."/>
            <person name="Brown A."/>
            <person name="FitzGerald M."/>
            <person name="Lui A."/>
            <person name="Macdonald J.P."/>
            <person name="Priest M."/>
            <person name="Orbach M.J."/>
            <person name="Galgiani J.N."/>
            <person name="Kirkland T.N."/>
            <person name="Cole G.T."/>
            <person name="Birren B.W."/>
            <person name="Henn M.R."/>
            <person name="Taylor J.W."/>
            <person name="Rounsley S.D."/>
        </authorList>
    </citation>
    <scope>NUCLEOTIDE SEQUENCE [LARGE SCALE GENOMIC DNA]</scope>
    <source>
        <strain evidence="8">RMSCC 2394</strain>
    </source>
</reference>
<evidence type="ECO:0000313" key="8">
    <source>
        <dbReference type="Proteomes" id="UP000054565"/>
    </source>
</evidence>
<comment type="subcellular location">
    <subcellularLocation>
        <location evidence="1">Cell inner membrane</location>
        <topology evidence="1">Multi-pass membrane protein</topology>
    </subcellularLocation>
</comment>
<accession>A0A0J6Y9K2</accession>
<feature type="transmembrane region" description="Helical" evidence="6">
    <location>
        <begin position="52"/>
        <end position="71"/>
    </location>
</feature>
<feature type="transmembrane region" description="Helical" evidence="6">
    <location>
        <begin position="20"/>
        <end position="40"/>
    </location>
</feature>
<dbReference type="GO" id="GO:0006885">
    <property type="term" value="P:regulation of pH"/>
    <property type="evidence" value="ECO:0007669"/>
    <property type="project" value="InterPro"/>
</dbReference>
<dbReference type="Pfam" id="PF07332">
    <property type="entry name" value="Phage_holin_3_6"/>
    <property type="match status" value="1"/>
</dbReference>
<dbReference type="Pfam" id="PF06965">
    <property type="entry name" value="Na_H_antiport_1"/>
    <property type="match status" value="1"/>
</dbReference>
<dbReference type="PANTHER" id="PTHR30341">
    <property type="entry name" value="SODIUM ION/PROTON ANTIPORTER NHAA-RELATED"/>
    <property type="match status" value="1"/>
</dbReference>
<gene>
    <name evidence="7" type="ORF">CIRG_10401</name>
</gene>
<feature type="transmembrane region" description="Helical" evidence="6">
    <location>
        <begin position="123"/>
        <end position="140"/>
    </location>
</feature>
<dbReference type="STRING" id="404692.A0A0J6Y9K2"/>
<evidence type="ECO:0000256" key="5">
    <source>
        <dbReference type="ARBA" id="ARBA00023136"/>
    </source>
</evidence>
<feature type="transmembrane region" description="Helical" evidence="6">
    <location>
        <begin position="401"/>
        <end position="426"/>
    </location>
</feature>
<dbReference type="InterPro" id="IPR004670">
    <property type="entry name" value="NhaA"/>
</dbReference>
<evidence type="ECO:0000256" key="4">
    <source>
        <dbReference type="ARBA" id="ARBA00022989"/>
    </source>
</evidence>
<evidence type="ECO:0000256" key="3">
    <source>
        <dbReference type="ARBA" id="ARBA00022692"/>
    </source>
</evidence>
<dbReference type="GO" id="GO:0005886">
    <property type="term" value="C:plasma membrane"/>
    <property type="evidence" value="ECO:0007669"/>
    <property type="project" value="UniProtKB-SubCell"/>
</dbReference>
<feature type="transmembrane region" description="Helical" evidence="6">
    <location>
        <begin position="161"/>
        <end position="181"/>
    </location>
</feature>
<dbReference type="Proteomes" id="UP000054565">
    <property type="component" value="Unassembled WGS sequence"/>
</dbReference>
<feature type="transmembrane region" description="Helical" evidence="6">
    <location>
        <begin position="77"/>
        <end position="94"/>
    </location>
</feature>
<evidence type="ECO:0000256" key="6">
    <source>
        <dbReference type="SAM" id="Phobius"/>
    </source>
</evidence>
<dbReference type="InterPro" id="IPR009937">
    <property type="entry name" value="Phage_holin_3_6"/>
</dbReference>
<protein>
    <submittedName>
        <fullName evidence="7">Na+/H+ antiporter NhaA</fullName>
    </submittedName>
</protein>
<dbReference type="EMBL" id="DS028112">
    <property type="protein sequence ID" value="KMP04415.1"/>
    <property type="molecule type" value="Genomic_DNA"/>
</dbReference>
<keyword evidence="4 6" id="KW-1133">Transmembrane helix</keyword>
<organism evidence="7 8">
    <name type="scientific">Coccidioides immitis RMSCC 2394</name>
    <dbReference type="NCBI Taxonomy" id="404692"/>
    <lineage>
        <taxon>Eukaryota</taxon>
        <taxon>Fungi</taxon>
        <taxon>Dikarya</taxon>
        <taxon>Ascomycota</taxon>
        <taxon>Pezizomycotina</taxon>
        <taxon>Eurotiomycetes</taxon>
        <taxon>Eurotiomycetidae</taxon>
        <taxon>Onygenales</taxon>
        <taxon>Onygenaceae</taxon>
        <taxon>Coccidioides</taxon>
    </lineage>
</organism>
<dbReference type="InterPro" id="IPR023171">
    <property type="entry name" value="Na/H_antiporter_dom_sf"/>
</dbReference>
<feature type="transmembrane region" description="Helical" evidence="6">
    <location>
        <begin position="366"/>
        <end position="395"/>
    </location>
</feature>
<dbReference type="GO" id="GO:0015385">
    <property type="term" value="F:sodium:proton antiporter activity"/>
    <property type="evidence" value="ECO:0007669"/>
    <property type="project" value="TreeGrafter"/>
</dbReference>
<feature type="transmembrane region" description="Helical" evidence="6">
    <location>
        <begin position="263"/>
        <end position="282"/>
    </location>
</feature>
<keyword evidence="2" id="KW-1003">Cell membrane</keyword>
<evidence type="ECO:0000256" key="2">
    <source>
        <dbReference type="ARBA" id="ARBA00022475"/>
    </source>
</evidence>
<proteinExistence type="predicted"/>
<feature type="transmembrane region" description="Helical" evidence="6">
    <location>
        <begin position="225"/>
        <end position="251"/>
    </location>
</feature>